<feature type="zinc finger region" description="C3H1-type" evidence="5">
    <location>
        <begin position="325"/>
        <end position="353"/>
    </location>
</feature>
<feature type="zinc finger region" description="C3H1-type" evidence="5">
    <location>
        <begin position="286"/>
        <end position="324"/>
    </location>
</feature>
<name>A0AAE0J461_9PEZI</name>
<dbReference type="PANTHER" id="PTHR46156:SF1">
    <property type="entry name" value="ZINC FINGER CCCH DOMAIN-CONTAINING PROTEIN 3"/>
    <property type="match status" value="1"/>
</dbReference>
<organism evidence="9 10">
    <name type="scientific">Cercophora scortea</name>
    <dbReference type="NCBI Taxonomy" id="314031"/>
    <lineage>
        <taxon>Eukaryota</taxon>
        <taxon>Fungi</taxon>
        <taxon>Dikarya</taxon>
        <taxon>Ascomycota</taxon>
        <taxon>Pezizomycotina</taxon>
        <taxon>Sordariomycetes</taxon>
        <taxon>Sordariomycetidae</taxon>
        <taxon>Sordariales</taxon>
        <taxon>Lasiosphaeriaceae</taxon>
        <taxon>Cercophora</taxon>
    </lineage>
</organism>
<evidence type="ECO:0000256" key="3">
    <source>
        <dbReference type="ARBA" id="ARBA00022771"/>
    </source>
</evidence>
<feature type="zinc finger region" description="C3H1-type" evidence="5">
    <location>
        <begin position="381"/>
        <end position="409"/>
    </location>
</feature>
<evidence type="ECO:0000256" key="4">
    <source>
        <dbReference type="ARBA" id="ARBA00022833"/>
    </source>
</evidence>
<feature type="compositionally biased region" description="Acidic residues" evidence="7">
    <location>
        <begin position="445"/>
        <end position="480"/>
    </location>
</feature>
<evidence type="ECO:0000256" key="2">
    <source>
        <dbReference type="ARBA" id="ARBA00022737"/>
    </source>
</evidence>
<feature type="coiled-coil region" evidence="6">
    <location>
        <begin position="132"/>
        <end position="159"/>
    </location>
</feature>
<dbReference type="SMART" id="SM00356">
    <property type="entry name" value="ZnF_C3H1"/>
    <property type="match status" value="5"/>
</dbReference>
<feature type="region of interest" description="Disordered" evidence="7">
    <location>
        <begin position="437"/>
        <end position="480"/>
    </location>
</feature>
<reference evidence="9" key="2">
    <citation type="submission" date="2023-06" db="EMBL/GenBank/DDBJ databases">
        <authorList>
            <consortium name="Lawrence Berkeley National Laboratory"/>
            <person name="Haridas S."/>
            <person name="Hensen N."/>
            <person name="Bonometti L."/>
            <person name="Westerberg I."/>
            <person name="Brannstrom I.O."/>
            <person name="Guillou S."/>
            <person name="Cros-Aarteil S."/>
            <person name="Calhoun S."/>
            <person name="Kuo A."/>
            <person name="Mondo S."/>
            <person name="Pangilinan J."/>
            <person name="Riley R."/>
            <person name="Labutti K."/>
            <person name="Andreopoulos B."/>
            <person name="Lipzen A."/>
            <person name="Chen C."/>
            <person name="Yanf M."/>
            <person name="Daum C."/>
            <person name="Ng V."/>
            <person name="Clum A."/>
            <person name="Steindorff A."/>
            <person name="Ohm R."/>
            <person name="Martin F."/>
            <person name="Silar P."/>
            <person name="Natvig D."/>
            <person name="Lalanne C."/>
            <person name="Gautier V."/>
            <person name="Ament-Velasquez S.L."/>
            <person name="Kruys A."/>
            <person name="Hutchinson M.I."/>
            <person name="Powell A.J."/>
            <person name="Barry K."/>
            <person name="Miller A.N."/>
            <person name="Grigoriev I.V."/>
            <person name="Debuchy R."/>
            <person name="Gladieux P."/>
            <person name="Thoren M.H."/>
            <person name="Johannesson H."/>
        </authorList>
    </citation>
    <scope>NUCLEOTIDE SEQUENCE</scope>
    <source>
        <strain evidence="9">SMH4131-1</strain>
    </source>
</reference>
<feature type="domain" description="C3H1-type" evidence="8">
    <location>
        <begin position="325"/>
        <end position="353"/>
    </location>
</feature>
<keyword evidence="2" id="KW-0677">Repeat</keyword>
<dbReference type="Gene3D" id="4.10.1000.10">
    <property type="entry name" value="Zinc finger, CCCH-type"/>
    <property type="match status" value="2"/>
</dbReference>
<evidence type="ECO:0000256" key="5">
    <source>
        <dbReference type="PROSITE-ProRule" id="PRU00723"/>
    </source>
</evidence>
<feature type="compositionally biased region" description="Low complexity" evidence="7">
    <location>
        <begin position="94"/>
        <end position="112"/>
    </location>
</feature>
<feature type="region of interest" description="Disordered" evidence="7">
    <location>
        <begin position="91"/>
        <end position="112"/>
    </location>
</feature>
<proteinExistence type="predicted"/>
<feature type="zinc finger region" description="C3H1-type" evidence="5">
    <location>
        <begin position="354"/>
        <end position="380"/>
    </location>
</feature>
<dbReference type="InterPro" id="IPR036855">
    <property type="entry name" value="Znf_CCCH_sf"/>
</dbReference>
<evidence type="ECO:0000256" key="6">
    <source>
        <dbReference type="SAM" id="Coils"/>
    </source>
</evidence>
<dbReference type="GO" id="GO:0008270">
    <property type="term" value="F:zinc ion binding"/>
    <property type="evidence" value="ECO:0007669"/>
    <property type="project" value="UniProtKB-KW"/>
</dbReference>
<dbReference type="PROSITE" id="PS50103">
    <property type="entry name" value="ZF_C3H1"/>
    <property type="match status" value="4"/>
</dbReference>
<keyword evidence="1 5" id="KW-0479">Metal-binding</keyword>
<sequence length="494" mass="54496">MSTEDQKMMARISHLAGQINRHKNQQAGFVPTYGAGSGPPHHRTFADTPYARRPAADGFGHAGRGGYTSRAHHGVRMPVHRHRTLILNGAAQQAGSSDVDAGTASDTSSSSWVTKNDRHLQLISSSVYERDAQARTRAIEQTRRQKQALRDERERTKLLNHINRTAINAEAGSADHLAAAGRYEVTVQGIRFVVAKNGSKLVKVPGDVNSASATPKMAVVGGVRFYRSKNGNLYRHGVLKAQRYVSRNPRVRQLTLVSCRQSGAVKKVNVPCKMFSMTGNSIFPKKRGPRPCRIDWDSVSPERTPTDVVVGSCALGPRCRYLHDPEKVAACKDFLQQGDCLNGDSCDLSHDLVPERTPTCLHFVKDNCTKPNCRYAHVKVSPAAPVCRPFGIYGYCEKGASCPDRHAFECPDFSNTGICRSKGCKLPHRERASVLRRANARDMNTGDDDEMVDISSDEESVDSDDVDSDEVDEFIGQDETGDLDFTEQRDFIKL</sequence>
<dbReference type="AlphaFoldDB" id="A0AAE0J461"/>
<comment type="caution">
    <text evidence="9">The sequence shown here is derived from an EMBL/GenBank/DDBJ whole genome shotgun (WGS) entry which is preliminary data.</text>
</comment>
<feature type="domain" description="C3H1-type" evidence="8">
    <location>
        <begin position="286"/>
        <end position="324"/>
    </location>
</feature>
<dbReference type="FunFam" id="4.10.1000.10:FF:000035">
    <property type="entry name" value="CCCH zinc finger protein, variant"/>
    <property type="match status" value="1"/>
</dbReference>
<keyword evidence="3 5" id="KW-0863">Zinc-finger</keyword>
<reference evidence="9" key="1">
    <citation type="journal article" date="2023" name="Mol. Phylogenet. Evol.">
        <title>Genome-scale phylogeny and comparative genomics of the fungal order Sordariales.</title>
        <authorList>
            <person name="Hensen N."/>
            <person name="Bonometti L."/>
            <person name="Westerberg I."/>
            <person name="Brannstrom I.O."/>
            <person name="Guillou S."/>
            <person name="Cros-Aarteil S."/>
            <person name="Calhoun S."/>
            <person name="Haridas S."/>
            <person name="Kuo A."/>
            <person name="Mondo S."/>
            <person name="Pangilinan J."/>
            <person name="Riley R."/>
            <person name="LaButti K."/>
            <person name="Andreopoulos B."/>
            <person name="Lipzen A."/>
            <person name="Chen C."/>
            <person name="Yan M."/>
            <person name="Daum C."/>
            <person name="Ng V."/>
            <person name="Clum A."/>
            <person name="Steindorff A."/>
            <person name="Ohm R.A."/>
            <person name="Martin F."/>
            <person name="Silar P."/>
            <person name="Natvig D.O."/>
            <person name="Lalanne C."/>
            <person name="Gautier V."/>
            <person name="Ament-Velasquez S.L."/>
            <person name="Kruys A."/>
            <person name="Hutchinson M.I."/>
            <person name="Powell A.J."/>
            <person name="Barry K."/>
            <person name="Miller A.N."/>
            <person name="Grigoriev I.V."/>
            <person name="Debuchy R."/>
            <person name="Gladieux P."/>
            <person name="Hiltunen Thoren M."/>
            <person name="Johannesson H."/>
        </authorList>
    </citation>
    <scope>NUCLEOTIDE SEQUENCE</scope>
    <source>
        <strain evidence="9">SMH4131-1</strain>
    </source>
</reference>
<evidence type="ECO:0000313" key="10">
    <source>
        <dbReference type="Proteomes" id="UP001286456"/>
    </source>
</evidence>
<keyword evidence="10" id="KW-1185">Reference proteome</keyword>
<dbReference type="SUPFAM" id="SSF90229">
    <property type="entry name" value="CCCH zinc finger"/>
    <property type="match status" value="2"/>
</dbReference>
<feature type="domain" description="C3H1-type" evidence="8">
    <location>
        <begin position="381"/>
        <end position="409"/>
    </location>
</feature>
<evidence type="ECO:0000256" key="7">
    <source>
        <dbReference type="SAM" id="MobiDB-lite"/>
    </source>
</evidence>
<evidence type="ECO:0000256" key="1">
    <source>
        <dbReference type="ARBA" id="ARBA00022723"/>
    </source>
</evidence>
<evidence type="ECO:0000313" key="9">
    <source>
        <dbReference type="EMBL" id="KAK3336592.1"/>
    </source>
</evidence>
<gene>
    <name evidence="9" type="ORF">B0T19DRAFT_447540</name>
</gene>
<keyword evidence="4 5" id="KW-0862">Zinc</keyword>
<dbReference type="PANTHER" id="PTHR46156">
    <property type="entry name" value="CCCH ZINGC FINGER"/>
    <property type="match status" value="1"/>
</dbReference>
<accession>A0AAE0J461</accession>
<dbReference type="FunFam" id="4.10.1000.10:FF:000022">
    <property type="entry name" value="Zinc finger CCCH domain-containing protein 7"/>
    <property type="match status" value="1"/>
</dbReference>
<evidence type="ECO:0000259" key="8">
    <source>
        <dbReference type="PROSITE" id="PS50103"/>
    </source>
</evidence>
<dbReference type="Proteomes" id="UP001286456">
    <property type="component" value="Unassembled WGS sequence"/>
</dbReference>
<feature type="domain" description="C3H1-type" evidence="8">
    <location>
        <begin position="354"/>
        <end position="380"/>
    </location>
</feature>
<dbReference type="GO" id="GO:0005634">
    <property type="term" value="C:nucleus"/>
    <property type="evidence" value="ECO:0007669"/>
    <property type="project" value="TreeGrafter"/>
</dbReference>
<dbReference type="EMBL" id="JAUEPO010000001">
    <property type="protein sequence ID" value="KAK3336592.1"/>
    <property type="molecule type" value="Genomic_DNA"/>
</dbReference>
<protein>
    <recommendedName>
        <fullName evidence="8">C3H1-type domain-containing protein</fullName>
    </recommendedName>
</protein>
<keyword evidence="6" id="KW-0175">Coiled coil</keyword>
<dbReference type="InterPro" id="IPR000571">
    <property type="entry name" value="Znf_CCCH"/>
</dbReference>